<organism evidence="3 4">
    <name type="scientific">Candidatus Enterococcus wittei</name>
    <dbReference type="NCBI Taxonomy" id="1987383"/>
    <lineage>
        <taxon>Bacteria</taxon>
        <taxon>Bacillati</taxon>
        <taxon>Bacillota</taxon>
        <taxon>Bacilli</taxon>
        <taxon>Lactobacillales</taxon>
        <taxon>Enterococcaceae</taxon>
        <taxon>Enterococcus</taxon>
    </lineage>
</organism>
<feature type="domain" description="Phosphatidic acid phosphatase type 2/haloperoxidase" evidence="2">
    <location>
        <begin position="86"/>
        <end position="199"/>
    </location>
</feature>
<dbReference type="AlphaFoldDB" id="A0A242JVB6"/>
<dbReference type="InterPro" id="IPR000326">
    <property type="entry name" value="PAP2/HPO"/>
</dbReference>
<comment type="caution">
    <text evidence="3">The sequence shown here is derived from an EMBL/GenBank/DDBJ whole genome shotgun (WGS) entry which is preliminary data.</text>
</comment>
<reference evidence="3 4" key="1">
    <citation type="submission" date="2017-05" db="EMBL/GenBank/DDBJ databases">
        <title>The Genome Sequence of Enterococcus sp. 10A9_DIV0425.</title>
        <authorList>
            <consortium name="The Broad Institute Genomics Platform"/>
            <consortium name="The Broad Institute Genomic Center for Infectious Diseases"/>
            <person name="Earl A."/>
            <person name="Manson A."/>
            <person name="Schwartman J."/>
            <person name="Gilmore M."/>
            <person name="Abouelleil A."/>
            <person name="Cao P."/>
            <person name="Chapman S."/>
            <person name="Cusick C."/>
            <person name="Shea T."/>
            <person name="Young S."/>
            <person name="Neafsey D."/>
            <person name="Nusbaum C."/>
            <person name="Birren B."/>
        </authorList>
    </citation>
    <scope>NUCLEOTIDE SEQUENCE [LARGE SCALE GENOMIC DNA]</scope>
    <source>
        <strain evidence="3 4">10A9_DIV0425</strain>
    </source>
</reference>
<evidence type="ECO:0000259" key="2">
    <source>
        <dbReference type="SMART" id="SM00014"/>
    </source>
</evidence>
<gene>
    <name evidence="3" type="ORF">A5844_002519</name>
</gene>
<evidence type="ECO:0000313" key="4">
    <source>
        <dbReference type="Proteomes" id="UP000194933"/>
    </source>
</evidence>
<name>A0A242JVB6_9ENTE</name>
<feature type="transmembrane region" description="Helical" evidence="1">
    <location>
        <begin position="56"/>
        <end position="77"/>
    </location>
</feature>
<evidence type="ECO:0000256" key="1">
    <source>
        <dbReference type="SAM" id="Phobius"/>
    </source>
</evidence>
<proteinExistence type="predicted"/>
<feature type="transmembrane region" description="Helical" evidence="1">
    <location>
        <begin position="184"/>
        <end position="202"/>
    </location>
</feature>
<sequence length="223" mass="25713">MKRKKAYQAVAVIFLLLFLSLTYIVTSHVEWLNGFDQTLTKFVRIPFPDWNHGQRLITSLGNPLVVILFFLISSYWLWSKKQRNEFKWLAINFIGVAGILNPLIKFLVRRDRPSIPHLVAETTYSFPSGHAATSMIFYGTFIFLLPILISNRKLALLLQILLTGLILSIGVSRIYLGVHYPSDIVAGYSLSLTWLCFTYPYYREGIYPFKTKKQHSKNDSSNE</sequence>
<dbReference type="EMBL" id="NGMO01000005">
    <property type="protein sequence ID" value="OTP06845.1"/>
    <property type="molecule type" value="Genomic_DNA"/>
</dbReference>
<dbReference type="STRING" id="1987383.A5844_002519"/>
<dbReference type="PANTHER" id="PTHR14969:SF13">
    <property type="entry name" value="AT30094P"/>
    <property type="match status" value="1"/>
</dbReference>
<feature type="transmembrane region" description="Helical" evidence="1">
    <location>
        <begin position="128"/>
        <end position="149"/>
    </location>
</feature>
<feature type="transmembrane region" description="Helical" evidence="1">
    <location>
        <begin position="89"/>
        <end position="108"/>
    </location>
</feature>
<dbReference type="PANTHER" id="PTHR14969">
    <property type="entry name" value="SPHINGOSINE-1-PHOSPHATE PHOSPHOHYDROLASE"/>
    <property type="match status" value="1"/>
</dbReference>
<dbReference type="Proteomes" id="UP000194933">
    <property type="component" value="Unassembled WGS sequence"/>
</dbReference>
<feature type="transmembrane region" description="Helical" evidence="1">
    <location>
        <begin position="156"/>
        <end position="178"/>
    </location>
</feature>
<dbReference type="SMART" id="SM00014">
    <property type="entry name" value="acidPPc"/>
    <property type="match status" value="1"/>
</dbReference>
<dbReference type="CDD" id="cd03392">
    <property type="entry name" value="PAP2_like_2"/>
    <property type="match status" value="1"/>
</dbReference>
<keyword evidence="1" id="KW-0472">Membrane</keyword>
<keyword evidence="1" id="KW-1133">Transmembrane helix</keyword>
<dbReference type="InterPro" id="IPR036938">
    <property type="entry name" value="PAP2/HPO_sf"/>
</dbReference>
<dbReference type="SUPFAM" id="SSF48317">
    <property type="entry name" value="Acid phosphatase/Vanadium-dependent haloperoxidase"/>
    <property type="match status" value="1"/>
</dbReference>
<dbReference type="RefSeq" id="WP_086285569.1">
    <property type="nucleotide sequence ID" value="NZ_NGMO01000005.1"/>
</dbReference>
<protein>
    <recommendedName>
        <fullName evidence="2">Phosphatidic acid phosphatase type 2/haloperoxidase domain-containing protein</fullName>
    </recommendedName>
</protein>
<keyword evidence="4" id="KW-1185">Reference proteome</keyword>
<evidence type="ECO:0000313" key="3">
    <source>
        <dbReference type="EMBL" id="OTP06845.1"/>
    </source>
</evidence>
<dbReference type="Pfam" id="PF01569">
    <property type="entry name" value="PAP2"/>
    <property type="match status" value="1"/>
</dbReference>
<accession>A0A242JVB6</accession>
<keyword evidence="1" id="KW-0812">Transmembrane</keyword>
<dbReference type="Gene3D" id="1.20.144.10">
    <property type="entry name" value="Phosphatidic acid phosphatase type 2/haloperoxidase"/>
    <property type="match status" value="2"/>
</dbReference>